<keyword evidence="3" id="KW-1161">Viral attachment to host cell</keyword>
<proteinExistence type="inferred from homology"/>
<gene>
    <name evidence="8" type="ORF">H3Rhizo37101_000004</name>
</gene>
<keyword evidence="5" id="KW-1175">Viral attachment to host cell pilus</keyword>
<evidence type="ECO:0000313" key="8">
    <source>
        <dbReference type="EMBL" id="QDH86767.1"/>
    </source>
</evidence>
<dbReference type="EMBL" id="MN032917">
    <property type="protein sequence ID" value="QDH86767.1"/>
    <property type="molecule type" value="Genomic_RNA"/>
</dbReference>
<dbReference type="GO" id="GO:0039666">
    <property type="term" value="P:virion attachment to host cell pilus"/>
    <property type="evidence" value="ECO:0007669"/>
    <property type="project" value="UniProtKB-KW"/>
</dbReference>
<sequence length="428" mass="47462">MSEPWSKSTIKGNRVGYGSHRSGYTTNGVSFDNDIPLAPVTQQWLANASGSKNPRWKDQIRLGQNATTGFTGIDFDVSDSVWANGTQELLYRDETTKKMGYTKSEGYGYATVFPPSVGNSGSVAASVDNRAKRKFLDSYQSIKSSIEAGQDFGEYKETLNSVLHPLHSLQKGMISYLSKLSKVRRLGKSASALKKIVVDTYLEFHFGWQPLADDVAHLIADAGRFRFPTYPISAHASEVYGGVTSTRSFAIGFLPSTFHRYRTTDRYHVRYKGVVRSGSSASGQIGVDQALRLTPENWLPTAWDLLPYSWIADYFVNIGDILQGLSFINADLVWGCKTVRNESTNEFSDLIFQAPPPMSDGFTTYFVNSQSIFGGNAILKSRTVSRSTFSGDDLVPSLEFKIPTSKYPFLNVGALLLQRGRSLVPFWK</sequence>
<comment type="subcellular location">
    <subcellularLocation>
        <location evidence="1">Virion</location>
    </subcellularLocation>
</comment>
<evidence type="ECO:0000256" key="6">
    <source>
        <dbReference type="ARBA" id="ARBA00023296"/>
    </source>
</evidence>
<evidence type="ECO:0000256" key="2">
    <source>
        <dbReference type="ARBA" id="ARBA00022581"/>
    </source>
</evidence>
<protein>
    <recommendedName>
        <fullName evidence="9">Maturation</fullName>
    </recommendedName>
</protein>
<evidence type="ECO:0000256" key="7">
    <source>
        <dbReference type="ARBA" id="ARBA00035110"/>
    </source>
</evidence>
<evidence type="ECO:0000256" key="5">
    <source>
        <dbReference type="ARBA" id="ARBA00023104"/>
    </source>
</evidence>
<dbReference type="InterPro" id="IPR005563">
    <property type="entry name" value="A_protein"/>
</dbReference>
<evidence type="ECO:0000256" key="1">
    <source>
        <dbReference type="ARBA" id="ARBA00004328"/>
    </source>
</evidence>
<comment type="similarity">
    <text evidence="7">Belongs to the Leviviricetes maturation protein family.</text>
</comment>
<name>A0A514CZI2_9VIRU</name>
<dbReference type="GO" id="GO:0044423">
    <property type="term" value="C:virion component"/>
    <property type="evidence" value="ECO:0007669"/>
    <property type="project" value="UniProtKB-KW"/>
</dbReference>
<accession>A0A514CZI2</accession>
<evidence type="ECO:0000256" key="3">
    <source>
        <dbReference type="ARBA" id="ARBA00022804"/>
    </source>
</evidence>
<organism evidence="8">
    <name type="scientific">Leviviridae sp</name>
    <dbReference type="NCBI Taxonomy" id="2027243"/>
    <lineage>
        <taxon>Viruses</taxon>
        <taxon>Riboviria</taxon>
        <taxon>Orthornavirae</taxon>
        <taxon>Lenarviricota</taxon>
        <taxon>Leviviricetes</taxon>
        <taxon>Norzivirales</taxon>
        <taxon>Fiersviridae</taxon>
    </lineage>
</organism>
<reference evidence="8" key="1">
    <citation type="submission" date="2019-05" db="EMBL/GenBank/DDBJ databases">
        <title>Metatranscriptomic reconstruction reveals RNA viruses with the potential to shape carbon cycling in soil.</title>
        <authorList>
            <person name="Starr E.P."/>
            <person name="Nuccio E."/>
            <person name="Pett-Ridge J."/>
            <person name="Banfield J.F."/>
            <person name="Firestone M.K."/>
        </authorList>
    </citation>
    <scope>NUCLEOTIDE SEQUENCE</scope>
    <source>
        <strain evidence="8">H3_Rhizo_37_scaffold_101</strain>
    </source>
</reference>
<evidence type="ECO:0000256" key="4">
    <source>
        <dbReference type="ARBA" id="ARBA00022844"/>
    </source>
</evidence>
<keyword evidence="2" id="KW-0945">Host-virus interaction</keyword>
<keyword evidence="4" id="KW-0946">Virion</keyword>
<dbReference type="Pfam" id="PF03863">
    <property type="entry name" value="Phage_mat-A"/>
    <property type="match status" value="1"/>
</dbReference>
<evidence type="ECO:0008006" key="9">
    <source>
        <dbReference type="Google" id="ProtNLM"/>
    </source>
</evidence>
<keyword evidence="6" id="KW-1160">Virus entry into host cell</keyword>